<feature type="region of interest" description="Disordered" evidence="6">
    <location>
        <begin position="766"/>
        <end position="890"/>
    </location>
</feature>
<feature type="compositionally biased region" description="Basic residues" evidence="6">
    <location>
        <begin position="1676"/>
        <end position="1686"/>
    </location>
</feature>
<feature type="compositionally biased region" description="Low complexity" evidence="6">
    <location>
        <begin position="1391"/>
        <end position="1403"/>
    </location>
</feature>
<dbReference type="InterPro" id="IPR057451">
    <property type="entry name" value="BRWD/PHIP_AD"/>
</dbReference>
<dbReference type="InterPro" id="IPR001487">
    <property type="entry name" value="Bromodomain"/>
</dbReference>
<dbReference type="GO" id="GO:0006357">
    <property type="term" value="P:regulation of transcription by RNA polymerase II"/>
    <property type="evidence" value="ECO:0007669"/>
    <property type="project" value="TreeGrafter"/>
</dbReference>
<dbReference type="PROSITE" id="PS50014">
    <property type="entry name" value="BROMODOMAIN_2"/>
    <property type="match status" value="2"/>
</dbReference>
<feature type="compositionally biased region" description="Basic residues" evidence="6">
    <location>
        <begin position="831"/>
        <end position="845"/>
    </location>
</feature>
<feature type="compositionally biased region" description="Basic residues" evidence="6">
    <location>
        <begin position="732"/>
        <end position="745"/>
    </location>
</feature>
<dbReference type="Pfam" id="PF00439">
    <property type="entry name" value="Bromodomain"/>
    <property type="match status" value="2"/>
</dbReference>
<evidence type="ECO:0000256" key="2">
    <source>
        <dbReference type="ARBA" id="ARBA00022737"/>
    </source>
</evidence>
<dbReference type="InterPro" id="IPR036427">
    <property type="entry name" value="Bromodomain-like_sf"/>
</dbReference>
<feature type="compositionally biased region" description="Polar residues" evidence="6">
    <location>
        <begin position="1504"/>
        <end position="1514"/>
    </location>
</feature>
<keyword evidence="2" id="KW-0677">Repeat</keyword>
<dbReference type="PANTHER" id="PTHR16266:SF17">
    <property type="entry name" value="BRWD3"/>
    <property type="match status" value="1"/>
</dbReference>
<proteinExistence type="predicted"/>
<dbReference type="SMART" id="SM00297">
    <property type="entry name" value="BROMO"/>
    <property type="match status" value="2"/>
</dbReference>
<feature type="repeat" description="WD" evidence="5">
    <location>
        <begin position="219"/>
        <end position="260"/>
    </location>
</feature>
<evidence type="ECO:0000259" key="7">
    <source>
        <dbReference type="PROSITE" id="PS50014"/>
    </source>
</evidence>
<evidence type="ECO:0000256" key="4">
    <source>
        <dbReference type="PROSITE-ProRule" id="PRU00035"/>
    </source>
</evidence>
<dbReference type="InterPro" id="IPR036322">
    <property type="entry name" value="WD40_repeat_dom_sf"/>
</dbReference>
<keyword evidence="1 5" id="KW-0853">WD repeat</keyword>
<feature type="compositionally biased region" description="Acidic residues" evidence="6">
    <location>
        <begin position="770"/>
        <end position="783"/>
    </location>
</feature>
<dbReference type="Pfam" id="PF00400">
    <property type="entry name" value="WD40"/>
    <property type="match status" value="7"/>
</dbReference>
<dbReference type="Pfam" id="PF25313">
    <property type="entry name" value="BRWD_AD"/>
    <property type="match status" value="1"/>
</dbReference>
<dbReference type="SUPFAM" id="SSF50978">
    <property type="entry name" value="WD40 repeat-like"/>
    <property type="match status" value="1"/>
</dbReference>
<keyword evidence="3 4" id="KW-0103">Bromodomain</keyword>
<feature type="region of interest" description="Disordered" evidence="6">
    <location>
        <begin position="705"/>
        <end position="752"/>
    </location>
</feature>
<feature type="compositionally biased region" description="Basic and acidic residues" evidence="6">
    <location>
        <begin position="820"/>
        <end position="830"/>
    </location>
</feature>
<dbReference type="CDD" id="cd00200">
    <property type="entry name" value="WD40"/>
    <property type="match status" value="1"/>
</dbReference>
<accession>A0A9N9N0I5</accession>
<evidence type="ECO:0000256" key="5">
    <source>
        <dbReference type="PROSITE-ProRule" id="PRU00221"/>
    </source>
</evidence>
<feature type="compositionally biased region" description="Basic residues" evidence="6">
    <location>
        <begin position="1635"/>
        <end position="1648"/>
    </location>
</feature>
<organism evidence="8 9">
    <name type="scientific">Ceutorhynchus assimilis</name>
    <name type="common">cabbage seed weevil</name>
    <dbReference type="NCBI Taxonomy" id="467358"/>
    <lineage>
        <taxon>Eukaryota</taxon>
        <taxon>Metazoa</taxon>
        <taxon>Ecdysozoa</taxon>
        <taxon>Arthropoda</taxon>
        <taxon>Hexapoda</taxon>
        <taxon>Insecta</taxon>
        <taxon>Pterygota</taxon>
        <taxon>Neoptera</taxon>
        <taxon>Endopterygota</taxon>
        <taxon>Coleoptera</taxon>
        <taxon>Polyphaga</taxon>
        <taxon>Cucujiformia</taxon>
        <taxon>Curculionidae</taxon>
        <taxon>Ceutorhynchinae</taxon>
        <taxon>Ceutorhynchus</taxon>
    </lineage>
</organism>
<dbReference type="EMBL" id="OU892284">
    <property type="protein sequence ID" value="CAG9772817.1"/>
    <property type="molecule type" value="Genomic_DNA"/>
</dbReference>
<dbReference type="PROSITE" id="PS00678">
    <property type="entry name" value="WD_REPEATS_1"/>
    <property type="match status" value="2"/>
</dbReference>
<feature type="compositionally biased region" description="Polar residues" evidence="6">
    <location>
        <begin position="660"/>
        <end position="672"/>
    </location>
</feature>
<dbReference type="InterPro" id="IPR001680">
    <property type="entry name" value="WD40_rpt"/>
</dbReference>
<feature type="repeat" description="WD" evidence="5">
    <location>
        <begin position="365"/>
        <end position="396"/>
    </location>
</feature>
<dbReference type="InterPro" id="IPR057452">
    <property type="entry name" value="BRWD/PHIP_N"/>
</dbReference>
<dbReference type="PROSITE" id="PS50294">
    <property type="entry name" value="WD_REPEATS_REGION"/>
    <property type="match status" value="5"/>
</dbReference>
<dbReference type="SMART" id="SM00320">
    <property type="entry name" value="WD40"/>
    <property type="match status" value="8"/>
</dbReference>
<feature type="repeat" description="WD" evidence="5">
    <location>
        <begin position="177"/>
        <end position="218"/>
    </location>
</feature>
<feature type="domain" description="Bromo" evidence="7">
    <location>
        <begin position="1285"/>
        <end position="1355"/>
    </location>
</feature>
<feature type="repeat" description="WD" evidence="5">
    <location>
        <begin position="431"/>
        <end position="456"/>
    </location>
</feature>
<feature type="compositionally biased region" description="Acidic residues" evidence="6">
    <location>
        <begin position="801"/>
        <end position="812"/>
    </location>
</feature>
<dbReference type="GO" id="GO:0007010">
    <property type="term" value="P:cytoskeleton organization"/>
    <property type="evidence" value="ECO:0007669"/>
    <property type="project" value="TreeGrafter"/>
</dbReference>
<evidence type="ECO:0000256" key="6">
    <source>
        <dbReference type="SAM" id="MobiDB-lite"/>
    </source>
</evidence>
<feature type="domain" description="Bromo" evidence="7">
    <location>
        <begin position="1131"/>
        <end position="1201"/>
    </location>
</feature>
<reference evidence="8" key="1">
    <citation type="submission" date="2022-01" db="EMBL/GenBank/DDBJ databases">
        <authorList>
            <person name="King R."/>
        </authorList>
    </citation>
    <scope>NUCLEOTIDE SEQUENCE</scope>
</reference>
<feature type="region of interest" description="Disordered" evidence="6">
    <location>
        <begin position="643"/>
        <end position="673"/>
    </location>
</feature>
<evidence type="ECO:0000313" key="9">
    <source>
        <dbReference type="Proteomes" id="UP001152799"/>
    </source>
</evidence>
<protein>
    <recommendedName>
        <fullName evidence="7">Bromo domain-containing protein</fullName>
    </recommendedName>
</protein>
<evidence type="ECO:0000313" key="8">
    <source>
        <dbReference type="EMBL" id="CAG9772817.1"/>
    </source>
</evidence>
<feature type="compositionally biased region" description="Polar residues" evidence="6">
    <location>
        <begin position="864"/>
        <end position="886"/>
    </location>
</feature>
<feature type="region of interest" description="Disordered" evidence="6">
    <location>
        <begin position="1477"/>
        <end position="1733"/>
    </location>
</feature>
<feature type="compositionally biased region" description="Acidic residues" evidence="6">
    <location>
        <begin position="1652"/>
        <end position="1670"/>
    </location>
</feature>
<feature type="compositionally biased region" description="Basic and acidic residues" evidence="6">
    <location>
        <begin position="1528"/>
        <end position="1539"/>
    </location>
</feature>
<dbReference type="InterPro" id="IPR015943">
    <property type="entry name" value="WD40/YVTN_repeat-like_dom_sf"/>
</dbReference>
<dbReference type="InterPro" id="IPR052060">
    <property type="entry name" value="Bromo_WD_repeat"/>
</dbReference>
<feature type="region of interest" description="Disordered" evidence="6">
    <location>
        <begin position="1381"/>
        <end position="1420"/>
    </location>
</feature>
<dbReference type="PROSITE" id="PS00633">
    <property type="entry name" value="BROMODOMAIN_1"/>
    <property type="match status" value="1"/>
</dbReference>
<feature type="compositionally biased region" description="Acidic residues" evidence="6">
    <location>
        <begin position="1596"/>
        <end position="1606"/>
    </location>
</feature>
<dbReference type="InterPro" id="IPR018359">
    <property type="entry name" value="Bromodomain_CS"/>
</dbReference>
<dbReference type="FunFam" id="2.130.10.10:FF:000997">
    <property type="entry name" value="AGAP002030-PA-like protein"/>
    <property type="match status" value="1"/>
</dbReference>
<dbReference type="SUPFAM" id="SSF47370">
    <property type="entry name" value="Bromodomain"/>
    <property type="match status" value="2"/>
</dbReference>
<evidence type="ECO:0000256" key="3">
    <source>
        <dbReference type="ARBA" id="ARBA00023117"/>
    </source>
</evidence>
<dbReference type="Gene3D" id="2.130.10.10">
    <property type="entry name" value="YVTN repeat-like/Quinoprotein amine dehydrogenase"/>
    <property type="match status" value="2"/>
</dbReference>
<dbReference type="CDD" id="cd05529">
    <property type="entry name" value="Bromo_WDR9_I_like"/>
    <property type="match status" value="1"/>
</dbReference>
<dbReference type="OrthoDB" id="10265743at2759"/>
<dbReference type="PROSITE" id="PS50082">
    <property type="entry name" value="WD_REPEATS_2"/>
    <property type="match status" value="6"/>
</dbReference>
<dbReference type="PANTHER" id="PTHR16266">
    <property type="entry name" value="WD REPEAT DOMAIN 9"/>
    <property type="match status" value="1"/>
</dbReference>
<dbReference type="GO" id="GO:0005634">
    <property type="term" value="C:nucleus"/>
    <property type="evidence" value="ECO:0007669"/>
    <property type="project" value="TreeGrafter"/>
</dbReference>
<feature type="repeat" description="WD" evidence="5">
    <location>
        <begin position="465"/>
        <end position="507"/>
    </location>
</feature>
<name>A0A9N9N0I5_9CUCU</name>
<gene>
    <name evidence="8" type="ORF">CEUTPL_LOCUS13220</name>
</gene>
<dbReference type="Proteomes" id="UP001152799">
    <property type="component" value="Chromosome 8"/>
</dbReference>
<evidence type="ECO:0000256" key="1">
    <source>
        <dbReference type="ARBA" id="ARBA00022574"/>
    </source>
</evidence>
<dbReference type="Pfam" id="PF25437">
    <property type="entry name" value="BRWD1_N"/>
    <property type="match status" value="1"/>
</dbReference>
<dbReference type="GO" id="GO:0008360">
    <property type="term" value="P:regulation of cell shape"/>
    <property type="evidence" value="ECO:0007669"/>
    <property type="project" value="TreeGrafter"/>
</dbReference>
<dbReference type="FunFam" id="1.20.920.10:FF:000066">
    <property type="entry name" value="Transcription initiation factor TFIID subunit 1"/>
    <property type="match status" value="2"/>
</dbReference>
<keyword evidence="9" id="KW-1185">Reference proteome</keyword>
<dbReference type="Gene3D" id="1.20.920.10">
    <property type="entry name" value="Bromodomain-like"/>
    <property type="match status" value="2"/>
</dbReference>
<feature type="repeat" description="WD" evidence="5">
    <location>
        <begin position="261"/>
        <end position="300"/>
    </location>
</feature>
<sequence length="1754" mass="200292">MDIIKYNRKVQHTQDNSRLTADVYFLIQRFLSNGPLKRTLQTLNEELDEHQILPKRVDWQGNEHEQSIEDMQRQYPYIHKDFLYYLCSQASTHLNPNHAPVSFLSFRPKEKDKDGILTNYKQYFNYVTRLHGAPIADIKSSCNIVNNIRGREVGGVLSRTRSITPRIYAGMQMQRLTIGHLSAVYCLLFDHSGRYVITGADDLLIKLWSTYTGRLIATFRGASSEITDIAVDPENFLLAAGSIDRNLRVWNLQTGAPVAVLTGHTGNITSVNFCPTPCWGHKYLISTSSDGSIAFWTYNSDGPDSKVEFRHTPNLYQEKLRPGQAQMICSSFSPGGTFLATGSADHHVRVYYMKADEGPQRILETEAHIDRVDSIQWAHSGLKFLSGSKDGNAIIWWFERQQWKNVHLAMTTKLPNEKQNPEPDTKNKIKVTMVAWNRSDSLVITAVSDHTLKVWSASGQLIRCLKGHTDEAYVLEPHPHDEDVILSAGHDGQILIWDIHKGEILFQYLNTIEGQGYGSIFDAKWSPDGCNISASDSHGDILTFGFGTGSPFYKQLPKELFFHTDYRPLVRDQQFWVMDEQTQVPPHLMPPPFLVDIDGNPYPPMLQRLVPGRENCNVDQLVPNMVIGNEGNQEVIQDVPHRNIDESEDEDGRGNAGGFSRSQRIRQSTGDWQTDHNIEWTKSLLMEPISSSVLRRAMETRKLTEHAEMTEYQKQLRRRPLMISTTAGPSHSKVKKKRGARRPNRPNKVSVTGIDLDKYEIVHLPTFPSDTDESSFSDWAEEMSEAKNRRSNRRKPKSSSENDEDDDTDLTEDTVQTDSDDSHHERSERRSRNHRTSKRKTRKSFPKASVPKNPLISKKDPSPKTAQTAKHTAAEPSTSGEASTSKGPKIKVSEQYKLSEWLSETRPRKSPYYPQIHDEIVYFIQGHLLYVEAVKLKNVYEPNIKELPWVKGMQLKDHEFCKVVGIRYEIQPPRLCCLKLSLQDESGRATGKTFTIRFHDMPDVLDFFVLKQSYLTAMSRDWQNGERFRCMIDDNWWIGEIAGKSPASDVYPDSAFMCYEICWTNGEQERMSPWDMEPVDESRLPEDEKEAVPVLEHELRSILYKAVPEDWPNCELETACQSIARGITQVMELAIAEPFLVPVDINAYPTYALIVEYPIDLSTIKARFENNFYRRMSAAQFDISYLETNAAKFNQQRSVIVKHAKILAELCLKIVKSGNDSIDIAAVYHQLVAGYDSSDTEEEVEVEEDISKPSTSRAPRYLPVRSWKSPDDWKIEASGLVELMMQSEDSVPFRFPVNKHKYPTYLEIIETPMDLGTVKDNLQKGAYRQPKEFCMDIRLIFQNSRTFNTNKRSRIHEMTVRLSALFEEHMKKIMTNWRITKKRQRRQLATSSSDDSSCSSSSSDAKEVPPKTPPKQEAPKVIVERIENGMYNVSVDKLNSDSDSDNTPLDVIKAMNTSNENSKTLDKVIESLQQRLDGEEFDPEPSTSSQSQIEIEDLDHDYTNKNLSTDTDQPSSSSRSKRLLKNNNYKEKSSDDEIYYRLPAPRKFEPQDESSSDVNNCEVEVGTNQSSDDSDEDDPLSSIQARQLQRKKQTSSDDENDEDFCPEDSSGSSKTKTRRKKKPSSSEEEFEVPSRKSRRGGVRKKRKSSFVVEEDEDEDPSSSAESSDDDVPLRNVRLRRSPKKNKLYQSTESDSDESRLTRKRRKLISDSQLDSDSDSRNGRPGYFGNVSSRGRLRKITERAAAFLKKDKKVG</sequence>
<dbReference type="InterPro" id="IPR019775">
    <property type="entry name" value="WD40_repeat_CS"/>
</dbReference>
<dbReference type="PRINTS" id="PR00503">
    <property type="entry name" value="BROMODOMAIN"/>
</dbReference>